<gene>
    <name evidence="2" type="ORF">HPB51_024010</name>
</gene>
<keyword evidence="3" id="KW-1185">Reference proteome</keyword>
<dbReference type="EMBL" id="JABSTU010000005">
    <property type="protein sequence ID" value="KAH8032233.1"/>
    <property type="molecule type" value="Genomic_DNA"/>
</dbReference>
<evidence type="ECO:0000313" key="3">
    <source>
        <dbReference type="Proteomes" id="UP000821866"/>
    </source>
</evidence>
<evidence type="ECO:0000313" key="2">
    <source>
        <dbReference type="EMBL" id="KAH8032233.1"/>
    </source>
</evidence>
<comment type="caution">
    <text evidence="2">The sequence shown here is derived from an EMBL/GenBank/DDBJ whole genome shotgun (WGS) entry which is preliminary data.</text>
</comment>
<evidence type="ECO:0000256" key="1">
    <source>
        <dbReference type="SAM" id="SignalP"/>
    </source>
</evidence>
<protein>
    <submittedName>
        <fullName evidence="2">Uncharacterized protein</fullName>
    </submittedName>
</protein>
<dbReference type="AlphaFoldDB" id="A0A9J6ED32"/>
<dbReference type="CDD" id="cd19941">
    <property type="entry name" value="TIL"/>
    <property type="match status" value="2"/>
</dbReference>
<reference evidence="2" key="1">
    <citation type="journal article" date="2020" name="Cell">
        <title>Large-Scale Comparative Analyses of Tick Genomes Elucidate Their Genetic Diversity and Vector Capacities.</title>
        <authorList>
            <consortium name="Tick Genome and Microbiome Consortium (TIGMIC)"/>
            <person name="Jia N."/>
            <person name="Wang J."/>
            <person name="Shi W."/>
            <person name="Du L."/>
            <person name="Sun Y."/>
            <person name="Zhan W."/>
            <person name="Jiang J.F."/>
            <person name="Wang Q."/>
            <person name="Zhang B."/>
            <person name="Ji P."/>
            <person name="Bell-Sakyi L."/>
            <person name="Cui X.M."/>
            <person name="Yuan T.T."/>
            <person name="Jiang B.G."/>
            <person name="Yang W.F."/>
            <person name="Lam T.T."/>
            <person name="Chang Q.C."/>
            <person name="Ding S.J."/>
            <person name="Wang X.J."/>
            <person name="Zhu J.G."/>
            <person name="Ruan X.D."/>
            <person name="Zhao L."/>
            <person name="Wei J.T."/>
            <person name="Ye R.Z."/>
            <person name="Que T.C."/>
            <person name="Du C.H."/>
            <person name="Zhou Y.H."/>
            <person name="Cheng J.X."/>
            <person name="Dai P.F."/>
            <person name="Guo W.B."/>
            <person name="Han X.H."/>
            <person name="Huang E.J."/>
            <person name="Li L.F."/>
            <person name="Wei W."/>
            <person name="Gao Y.C."/>
            <person name="Liu J.Z."/>
            <person name="Shao H.Z."/>
            <person name="Wang X."/>
            <person name="Wang C.C."/>
            <person name="Yang T.C."/>
            <person name="Huo Q.B."/>
            <person name="Li W."/>
            <person name="Chen H.Y."/>
            <person name="Chen S.E."/>
            <person name="Zhou L.G."/>
            <person name="Ni X.B."/>
            <person name="Tian J.H."/>
            <person name="Sheng Y."/>
            <person name="Liu T."/>
            <person name="Pan Y.S."/>
            <person name="Xia L.Y."/>
            <person name="Li J."/>
            <person name="Zhao F."/>
            <person name="Cao W.C."/>
        </authorList>
    </citation>
    <scope>NUCLEOTIDE SEQUENCE</scope>
    <source>
        <strain evidence="2">Rmic-2018</strain>
    </source>
</reference>
<dbReference type="Gene3D" id="2.10.25.10">
    <property type="entry name" value="Laminin"/>
    <property type="match status" value="1"/>
</dbReference>
<dbReference type="SUPFAM" id="SSF57567">
    <property type="entry name" value="Serine protease inhibitors"/>
    <property type="match status" value="1"/>
</dbReference>
<proteinExistence type="predicted"/>
<reference evidence="2" key="2">
    <citation type="submission" date="2021-09" db="EMBL/GenBank/DDBJ databases">
        <authorList>
            <person name="Jia N."/>
            <person name="Wang J."/>
            <person name="Shi W."/>
            <person name="Du L."/>
            <person name="Sun Y."/>
            <person name="Zhan W."/>
            <person name="Jiang J."/>
            <person name="Wang Q."/>
            <person name="Zhang B."/>
            <person name="Ji P."/>
            <person name="Sakyi L.B."/>
            <person name="Cui X."/>
            <person name="Yuan T."/>
            <person name="Jiang B."/>
            <person name="Yang W."/>
            <person name="Lam T.T.-Y."/>
            <person name="Chang Q."/>
            <person name="Ding S."/>
            <person name="Wang X."/>
            <person name="Zhu J."/>
            <person name="Ruan X."/>
            <person name="Zhao L."/>
            <person name="Wei J."/>
            <person name="Que T."/>
            <person name="Du C."/>
            <person name="Cheng J."/>
            <person name="Dai P."/>
            <person name="Han X."/>
            <person name="Huang E."/>
            <person name="Gao Y."/>
            <person name="Liu J."/>
            <person name="Shao H."/>
            <person name="Ye R."/>
            <person name="Li L."/>
            <person name="Wei W."/>
            <person name="Wang X."/>
            <person name="Wang C."/>
            <person name="Huo Q."/>
            <person name="Li W."/>
            <person name="Guo W."/>
            <person name="Chen H."/>
            <person name="Chen S."/>
            <person name="Zhou L."/>
            <person name="Zhou L."/>
            <person name="Ni X."/>
            <person name="Tian J."/>
            <person name="Zhou Y."/>
            <person name="Sheng Y."/>
            <person name="Liu T."/>
            <person name="Pan Y."/>
            <person name="Xia L."/>
            <person name="Li J."/>
            <person name="Zhao F."/>
            <person name="Cao W."/>
        </authorList>
    </citation>
    <scope>NUCLEOTIDE SEQUENCE</scope>
    <source>
        <strain evidence="2">Rmic-2018</strain>
        <tissue evidence="2">Larvae</tissue>
    </source>
</reference>
<sequence length="452" mass="49776">MRLTAVTATHLVALILCVEKVTSKCTKTCASCVPCRRSCGPDEVASPVGVRQQDNFCKPKLTNPSELNKLRECLCKPGYLRNAWGKCVRKEDCYSCLHKANMDFNYCSSSCPTDLLGCSSTETAAFYALEAAPARRDTAGSLQEDHAYAPTSAPSVLRRPLQHVPALIKSTQLENPLKCVRIDECPGHESSRCRGRHQTYTTCKPRCPATCASNATRICLAGCAGEGCVCKTRLRHPQRKSFDVRTSPRLSSQAHDVHRSRSSVHDVQITLPALVLGQWTSSMHGRLRWITHLYVSAVISAHRDHSSALVLIRSSRRASLVVLPLAWTMVIVRALLTARGKDAFVKKGISNFRRTRLSASAWKYVNLWQISGAPVRIKLTLPANLAAPPHARTSELANALRNVRVEDASAKMGLYNCEQIHLSVYGGRIANRARGIVLERTKSTRLVSQAVP</sequence>
<keyword evidence="1" id="KW-0732">Signal</keyword>
<organism evidence="2 3">
    <name type="scientific">Rhipicephalus microplus</name>
    <name type="common">Cattle tick</name>
    <name type="synonym">Boophilus microplus</name>
    <dbReference type="NCBI Taxonomy" id="6941"/>
    <lineage>
        <taxon>Eukaryota</taxon>
        <taxon>Metazoa</taxon>
        <taxon>Ecdysozoa</taxon>
        <taxon>Arthropoda</taxon>
        <taxon>Chelicerata</taxon>
        <taxon>Arachnida</taxon>
        <taxon>Acari</taxon>
        <taxon>Parasitiformes</taxon>
        <taxon>Ixodida</taxon>
        <taxon>Ixodoidea</taxon>
        <taxon>Ixodidae</taxon>
        <taxon>Rhipicephalinae</taxon>
        <taxon>Rhipicephalus</taxon>
        <taxon>Boophilus</taxon>
    </lineage>
</organism>
<feature type="signal peptide" evidence="1">
    <location>
        <begin position="1"/>
        <end position="23"/>
    </location>
</feature>
<dbReference type="InterPro" id="IPR036084">
    <property type="entry name" value="Ser_inhib-like_sf"/>
</dbReference>
<feature type="chain" id="PRO_5039930544" evidence="1">
    <location>
        <begin position="24"/>
        <end position="452"/>
    </location>
</feature>
<dbReference type="VEuPathDB" id="VectorBase:LOC119164235"/>
<name>A0A9J6ED32_RHIMP</name>
<dbReference type="Proteomes" id="UP000821866">
    <property type="component" value="Chromosome 3"/>
</dbReference>
<accession>A0A9J6ED32</accession>